<evidence type="ECO:0000313" key="3">
    <source>
        <dbReference type="EMBL" id="SAL97767.1"/>
    </source>
</evidence>
<dbReference type="Proteomes" id="UP000078561">
    <property type="component" value="Unassembled WGS sequence"/>
</dbReference>
<proteinExistence type="predicted"/>
<evidence type="ECO:0000256" key="1">
    <source>
        <dbReference type="SAM" id="MobiDB-lite"/>
    </source>
</evidence>
<evidence type="ECO:0008006" key="5">
    <source>
        <dbReference type="Google" id="ProtNLM"/>
    </source>
</evidence>
<dbReference type="Gene3D" id="3.40.50.11350">
    <property type="match status" value="1"/>
</dbReference>
<evidence type="ECO:0000256" key="2">
    <source>
        <dbReference type="SAM" id="Phobius"/>
    </source>
</evidence>
<evidence type="ECO:0000313" key="4">
    <source>
        <dbReference type="Proteomes" id="UP000078561"/>
    </source>
</evidence>
<organism evidence="3">
    <name type="scientific">Absidia glauca</name>
    <name type="common">Pin mould</name>
    <dbReference type="NCBI Taxonomy" id="4829"/>
    <lineage>
        <taxon>Eukaryota</taxon>
        <taxon>Fungi</taxon>
        <taxon>Fungi incertae sedis</taxon>
        <taxon>Mucoromycota</taxon>
        <taxon>Mucoromycotina</taxon>
        <taxon>Mucoromycetes</taxon>
        <taxon>Mucorales</taxon>
        <taxon>Cunninghamellaceae</taxon>
        <taxon>Absidia</taxon>
    </lineage>
</organism>
<feature type="transmembrane region" description="Helical" evidence="2">
    <location>
        <begin position="27"/>
        <end position="46"/>
    </location>
</feature>
<dbReference type="OMA" id="EYQDYCK"/>
<feature type="region of interest" description="Disordered" evidence="1">
    <location>
        <begin position="60"/>
        <end position="84"/>
    </location>
</feature>
<gene>
    <name evidence="3" type="primary">ABSGL_03276.1 scaffold 4286</name>
</gene>
<dbReference type="STRING" id="4829.A0A163UWN6"/>
<feature type="compositionally biased region" description="Basic and acidic residues" evidence="1">
    <location>
        <begin position="60"/>
        <end position="70"/>
    </location>
</feature>
<name>A0A163UWN6_ABSGL</name>
<keyword evidence="2" id="KW-1133">Transmembrane helix</keyword>
<dbReference type="AlphaFoldDB" id="A0A163UWN6"/>
<protein>
    <recommendedName>
        <fullName evidence="5">Fucosyltransferase</fullName>
    </recommendedName>
</protein>
<sequence>MVAGTSQRANTTSELNGLLFKYKLAKFLTFLSLAAVITMTLASLVFPENVQYFFGEAKRSDKNHEDRPPIEKNSGNKNDGIKTDKQCRLPTSLFIPKSNDGQYTPPGPHASVLKALAFVTKDDYDSYCQHWDPAKGFDDVIPYNVHGECGNWQKKYQELHERRLEQLERLKADDIESFSHDDIPVYVSYLCKEVPANSNRGCGGLADRMSGMISTFFYALITNRAYLAHWADENPIPLEILFEQPNVNWTYNPKEMKSLFSSNNNELLSFQQVDTLNQNYDGLGGIMFRDGVSQDFDELWNASYIEVRSNRAYIVRTFDHSTRYPEEMKTLGLTKENAFGCIADYLFRPTIGARRYINAYRELFSLKSVLSIGIQIRTNDQALANPQNDDNNLEKWFYYFKCANEFAAAKKAPHHQRIVYFLVTDSHKLRDEFEKMNDDATLRTKYLGPVSSEITSTVVTNLPLEHIEPDQVAKYIDVEIPVEVSRERMTPGVNSALIENWLLSYTDFRVISPQGYGKMAAFHSRSDRSTISLPRLPVRAKALNCADPKVLGFYDFSWLSHQWSLG</sequence>
<accession>A0A163UWN6</accession>
<keyword evidence="2" id="KW-0812">Transmembrane</keyword>
<keyword evidence="4" id="KW-1185">Reference proteome</keyword>
<dbReference type="OrthoDB" id="428346at2759"/>
<dbReference type="EMBL" id="LT551915">
    <property type="protein sequence ID" value="SAL97767.1"/>
    <property type="molecule type" value="Genomic_DNA"/>
</dbReference>
<dbReference type="InParanoid" id="A0A163UWN6"/>
<keyword evidence="2" id="KW-0472">Membrane</keyword>
<reference evidence="3" key="1">
    <citation type="submission" date="2016-04" db="EMBL/GenBank/DDBJ databases">
        <authorList>
            <person name="Evans L.H."/>
            <person name="Alamgir A."/>
            <person name="Owens N."/>
            <person name="Weber N.D."/>
            <person name="Virtaneva K."/>
            <person name="Barbian K."/>
            <person name="Babar A."/>
            <person name="Rosenke K."/>
        </authorList>
    </citation>
    <scope>NUCLEOTIDE SEQUENCE [LARGE SCALE GENOMIC DNA]</scope>
    <source>
        <strain evidence="3">CBS 101.48</strain>
    </source>
</reference>